<dbReference type="OrthoDB" id="9146291at2"/>
<protein>
    <submittedName>
        <fullName evidence="1">Uncharacterized protein</fullName>
    </submittedName>
</protein>
<evidence type="ECO:0000313" key="2">
    <source>
        <dbReference type="Proteomes" id="UP000189545"/>
    </source>
</evidence>
<sequence>MHNEGLVNTKAILKKTGLGLLCFSAVMLMGCSDDELDSSGNPDAEASKQVTPSPCFWVGPYNIEHPDRNFAYPDTGANYWHAGYILPIGATLKLNGQYPYARYISINSYRADTSPASSLTDRDIEPDQGDFNPYQQGAERQNASRDFTIALANGTPDGEAPSNTLYDHAEPGDKSTLIYRIYVADEGSDEFGNVELPAVELTLDTGEVLVGDQACSALQVDTDNLAIPLIPAETYQQVRANPAVEPARNPAVWRAAYNGTFGFQCAFLGRCDGTPERQVTYYANADNQYVSTFLNNDFGAVAVTRGKLPLVPKTLASEAIFDERESQLRYWSICQNEYYSQMVTDCIYDEQLAVDEDGYYTIVTSLLDDKPLNATNECGYNYLAWTEKGDGFGRVVKGGVNRLNEALLIVRNMLPKEDFHQAIQNTSVPGDEYVMMGEYLPTTEYMSRADFEGLGCNY</sequence>
<gene>
    <name evidence="1" type="ORF">Sps_02886</name>
</gene>
<accession>A0A1S6HRC5</accession>
<dbReference type="Proteomes" id="UP000189545">
    <property type="component" value="Chromosome"/>
</dbReference>
<dbReference type="STRING" id="225848.Sps_02886"/>
<proteinExistence type="predicted"/>
<dbReference type="RefSeq" id="WP_077753133.1">
    <property type="nucleotide sequence ID" value="NZ_CP014782.1"/>
</dbReference>
<reference evidence="1 2" key="1">
    <citation type="submission" date="2016-03" db="EMBL/GenBank/DDBJ databases">
        <title>Complete genome sequence of Shewanella psychrophila WP2, a deep sea bacterium isolated from west Pacific sediment.</title>
        <authorList>
            <person name="Xu G."/>
            <person name="Jian H."/>
        </authorList>
    </citation>
    <scope>NUCLEOTIDE SEQUENCE [LARGE SCALE GENOMIC DNA]</scope>
    <source>
        <strain evidence="1 2">WP2</strain>
    </source>
</reference>
<dbReference type="AlphaFoldDB" id="A0A1S6HRC5"/>
<keyword evidence="2" id="KW-1185">Reference proteome</keyword>
<dbReference type="EMBL" id="CP014782">
    <property type="protein sequence ID" value="AQS38034.1"/>
    <property type="molecule type" value="Genomic_DNA"/>
</dbReference>
<dbReference type="KEGG" id="spsw:Sps_02886"/>
<evidence type="ECO:0000313" key="1">
    <source>
        <dbReference type="EMBL" id="AQS38034.1"/>
    </source>
</evidence>
<organism evidence="1 2">
    <name type="scientific">Shewanella psychrophila</name>
    <dbReference type="NCBI Taxonomy" id="225848"/>
    <lineage>
        <taxon>Bacteria</taxon>
        <taxon>Pseudomonadati</taxon>
        <taxon>Pseudomonadota</taxon>
        <taxon>Gammaproteobacteria</taxon>
        <taxon>Alteromonadales</taxon>
        <taxon>Shewanellaceae</taxon>
        <taxon>Shewanella</taxon>
    </lineage>
</organism>
<name>A0A1S6HRC5_9GAMM</name>